<name>A0ABT9VGD6_9BACI</name>
<gene>
    <name evidence="1" type="ORF">J2S77_002009</name>
</gene>
<dbReference type="Proteomes" id="UP001224359">
    <property type="component" value="Unassembled WGS sequence"/>
</dbReference>
<reference evidence="1 2" key="1">
    <citation type="submission" date="2023-07" db="EMBL/GenBank/DDBJ databases">
        <title>Genomic Encyclopedia of Type Strains, Phase IV (KMG-IV): sequencing the most valuable type-strain genomes for metagenomic binning, comparative biology and taxonomic classification.</title>
        <authorList>
            <person name="Goeker M."/>
        </authorList>
    </citation>
    <scope>NUCLEOTIDE SEQUENCE [LARGE SCALE GENOMIC DNA]</scope>
    <source>
        <strain evidence="1 2">DSM 16460</strain>
    </source>
</reference>
<proteinExistence type="predicted"/>
<keyword evidence="2" id="KW-1185">Reference proteome</keyword>
<evidence type="ECO:0000313" key="1">
    <source>
        <dbReference type="EMBL" id="MDQ0160008.1"/>
    </source>
</evidence>
<comment type="caution">
    <text evidence="1">The sequence shown here is derived from an EMBL/GenBank/DDBJ whole genome shotgun (WGS) entry which is preliminary data.</text>
</comment>
<dbReference type="EMBL" id="JAUSTQ010000008">
    <property type="protein sequence ID" value="MDQ0160008.1"/>
    <property type="molecule type" value="Genomic_DNA"/>
</dbReference>
<evidence type="ECO:0000313" key="2">
    <source>
        <dbReference type="Proteomes" id="UP001224359"/>
    </source>
</evidence>
<protein>
    <submittedName>
        <fullName evidence="1">Uncharacterized protein</fullName>
    </submittedName>
</protein>
<accession>A0ABT9VGD6</accession>
<sequence length="63" mass="7105">MSHHDFAVTTDQLKGKIVEEVAVNNFALVIKFTDNTYLDVYLDSTEKAIKTSTNQLNVDETNN</sequence>
<organism evidence="1 2">
    <name type="scientific">Alkalibacillus salilacus</name>
    <dbReference type="NCBI Taxonomy" id="284582"/>
    <lineage>
        <taxon>Bacteria</taxon>
        <taxon>Bacillati</taxon>
        <taxon>Bacillota</taxon>
        <taxon>Bacilli</taxon>
        <taxon>Bacillales</taxon>
        <taxon>Bacillaceae</taxon>
        <taxon>Alkalibacillus</taxon>
    </lineage>
</organism>
<dbReference type="RefSeq" id="WP_306976921.1">
    <property type="nucleotide sequence ID" value="NZ_JAUSTQ010000008.1"/>
</dbReference>